<name>A0A1C3KZY5_PLAMA</name>
<dbReference type="VEuPathDB" id="PlasmoDB:PmUG01_11056500"/>
<reference evidence="2 3" key="1">
    <citation type="submission" date="2016-06" db="EMBL/GenBank/DDBJ databases">
        <authorList>
            <consortium name="Pathogen Informatics"/>
        </authorList>
    </citation>
    <scope>NUCLEOTIDE SEQUENCE [LARGE SCALE GENOMIC DNA]</scope>
    <source>
        <strain evidence="2">PmlGA01</strain>
    </source>
</reference>
<evidence type="ECO:0000256" key="1">
    <source>
        <dbReference type="SAM" id="Coils"/>
    </source>
</evidence>
<feature type="coiled-coil region" evidence="1">
    <location>
        <begin position="48"/>
        <end position="82"/>
    </location>
</feature>
<evidence type="ECO:0000313" key="3">
    <source>
        <dbReference type="Proteomes" id="UP000219799"/>
    </source>
</evidence>
<protein>
    <submittedName>
        <fullName evidence="2">Uncharacterized protein</fullName>
    </submittedName>
</protein>
<organism evidence="2 3">
    <name type="scientific">Plasmodium malariae</name>
    <dbReference type="NCBI Taxonomy" id="5858"/>
    <lineage>
        <taxon>Eukaryota</taxon>
        <taxon>Sar</taxon>
        <taxon>Alveolata</taxon>
        <taxon>Apicomplexa</taxon>
        <taxon>Aconoidasida</taxon>
        <taxon>Haemosporida</taxon>
        <taxon>Plasmodiidae</taxon>
        <taxon>Plasmodium</taxon>
        <taxon>Plasmodium (Plasmodium)</taxon>
    </lineage>
</organism>
<dbReference type="EMBL" id="LT594499">
    <property type="protein sequence ID" value="SBT79845.1"/>
    <property type="molecule type" value="Genomic_DNA"/>
</dbReference>
<gene>
    <name evidence="2" type="primary">PmlGA01_110044300</name>
    <name evidence="2" type="ORF">PMLGA01_110044300</name>
</gene>
<keyword evidence="1" id="KW-0175">Coiled coil</keyword>
<dbReference type="Proteomes" id="UP000219799">
    <property type="component" value="Chromosome 11"/>
</dbReference>
<dbReference type="AlphaFoldDB" id="A0A1C3KZY5"/>
<accession>A0A1C3KZY5</accession>
<proteinExistence type="predicted"/>
<sequence length="122" mass="15269">MNFELKERFYKNMIIQRDNEDNERFKKAIIFQNNIFNTENDLIKEKEFFKLKQEIQNYKLRIDALQNENNYLKDKIRSCENKLKNFKYDIQVKNKRINNLMAENDIINKMYKDIYLSMYFRR</sequence>
<evidence type="ECO:0000313" key="2">
    <source>
        <dbReference type="EMBL" id="SBT79845.1"/>
    </source>
</evidence>